<keyword evidence="1" id="KW-0472">Membrane</keyword>
<sequence length="173" mass="20011">MPTDQPTLIQATRNSWVFSSWHLAAATVVCFLLSQRFAQLWLFLIVPSLFGWLIAASVTCWRTRSHGKHFIGLIAVWICALVVGTQLRHWQETRIRAHAEQILAKTEDYMSKHGSCPKQAEDIGESREKLRRKWGIVYACGESVPMLAYMSLGNGFDRYYYDFKNKVWTFHPD</sequence>
<feature type="transmembrane region" description="Helical" evidence="1">
    <location>
        <begin position="40"/>
        <end position="58"/>
    </location>
</feature>
<gene>
    <name evidence="2" type="ORF">ABXR19_08030</name>
</gene>
<dbReference type="EMBL" id="JBEWZI010000007">
    <property type="protein sequence ID" value="MET7014137.1"/>
    <property type="molecule type" value="Genomic_DNA"/>
</dbReference>
<dbReference type="RefSeq" id="WP_354600599.1">
    <property type="nucleotide sequence ID" value="NZ_JBEWZI010000007.1"/>
</dbReference>
<protein>
    <submittedName>
        <fullName evidence="2">Uncharacterized protein</fullName>
    </submittedName>
</protein>
<keyword evidence="1" id="KW-0812">Transmembrane</keyword>
<organism evidence="2 3">
    <name type="scientific">Uliginosibacterium flavum</name>
    <dbReference type="NCBI Taxonomy" id="1396831"/>
    <lineage>
        <taxon>Bacteria</taxon>
        <taxon>Pseudomonadati</taxon>
        <taxon>Pseudomonadota</taxon>
        <taxon>Betaproteobacteria</taxon>
        <taxon>Rhodocyclales</taxon>
        <taxon>Zoogloeaceae</taxon>
        <taxon>Uliginosibacterium</taxon>
    </lineage>
</organism>
<dbReference type="Proteomes" id="UP001549691">
    <property type="component" value="Unassembled WGS sequence"/>
</dbReference>
<keyword evidence="1" id="KW-1133">Transmembrane helix</keyword>
<name>A0ABV2TJN6_9RHOO</name>
<evidence type="ECO:0000256" key="1">
    <source>
        <dbReference type="SAM" id="Phobius"/>
    </source>
</evidence>
<proteinExistence type="predicted"/>
<feature type="transmembrane region" description="Helical" evidence="1">
    <location>
        <begin position="70"/>
        <end position="87"/>
    </location>
</feature>
<evidence type="ECO:0000313" key="3">
    <source>
        <dbReference type="Proteomes" id="UP001549691"/>
    </source>
</evidence>
<feature type="transmembrane region" description="Helical" evidence="1">
    <location>
        <begin position="15"/>
        <end position="33"/>
    </location>
</feature>
<keyword evidence="3" id="KW-1185">Reference proteome</keyword>
<comment type="caution">
    <text evidence="2">The sequence shown here is derived from an EMBL/GenBank/DDBJ whole genome shotgun (WGS) entry which is preliminary data.</text>
</comment>
<reference evidence="2 3" key="1">
    <citation type="submission" date="2024-07" db="EMBL/GenBank/DDBJ databases">
        <title>Uliginosibacterium flavum JJ3220;KACC:17644.</title>
        <authorList>
            <person name="Kim M.K."/>
        </authorList>
    </citation>
    <scope>NUCLEOTIDE SEQUENCE [LARGE SCALE GENOMIC DNA]</scope>
    <source>
        <strain evidence="2 3">KACC:17644</strain>
    </source>
</reference>
<accession>A0ABV2TJN6</accession>
<evidence type="ECO:0000313" key="2">
    <source>
        <dbReference type="EMBL" id="MET7014137.1"/>
    </source>
</evidence>